<gene>
    <name evidence="5" type="ORF">PGLA1383_LOCUS4934</name>
</gene>
<dbReference type="Gene3D" id="3.40.50.1820">
    <property type="entry name" value="alpha/beta hydrolase"/>
    <property type="match status" value="1"/>
</dbReference>
<dbReference type="Gene3D" id="1.10.287.110">
    <property type="entry name" value="DnaJ domain"/>
    <property type="match status" value="1"/>
</dbReference>
<protein>
    <recommendedName>
        <fullName evidence="4">J domain-containing protein</fullName>
    </recommendedName>
</protein>
<dbReference type="InterPro" id="IPR011032">
    <property type="entry name" value="GroES-like_sf"/>
</dbReference>
<accession>A0A813DGV9</accession>
<dbReference type="OrthoDB" id="7482721at2759"/>
<dbReference type="SUPFAM" id="SSF50129">
    <property type="entry name" value="GroES-like"/>
    <property type="match status" value="1"/>
</dbReference>
<dbReference type="InterPro" id="IPR003140">
    <property type="entry name" value="PLipase/COase/thioEstase"/>
</dbReference>
<dbReference type="PANTHER" id="PTHR43981">
    <property type="entry name" value="ENOYL-[ACYL-CARRIER-PROTEIN] REDUCTASE, MITOCHONDRIAL"/>
    <property type="match status" value="1"/>
</dbReference>
<feature type="domain" description="J" evidence="4">
    <location>
        <begin position="4"/>
        <end position="65"/>
    </location>
</feature>
<dbReference type="Pfam" id="PF00226">
    <property type="entry name" value="DnaJ"/>
    <property type="match status" value="1"/>
</dbReference>
<dbReference type="GO" id="GO:0006631">
    <property type="term" value="P:fatty acid metabolic process"/>
    <property type="evidence" value="ECO:0007669"/>
    <property type="project" value="TreeGrafter"/>
</dbReference>
<dbReference type="PROSITE" id="PS00636">
    <property type="entry name" value="DNAJ_1"/>
    <property type="match status" value="1"/>
</dbReference>
<organism evidence="5 6">
    <name type="scientific">Polarella glacialis</name>
    <name type="common">Dinoflagellate</name>
    <dbReference type="NCBI Taxonomy" id="89957"/>
    <lineage>
        <taxon>Eukaryota</taxon>
        <taxon>Sar</taxon>
        <taxon>Alveolata</taxon>
        <taxon>Dinophyceae</taxon>
        <taxon>Suessiales</taxon>
        <taxon>Suessiaceae</taxon>
        <taxon>Polarella</taxon>
    </lineage>
</organism>
<dbReference type="InterPro" id="IPR051034">
    <property type="entry name" value="Mito_Enoyl-ACP_Reductase"/>
</dbReference>
<dbReference type="Pfam" id="PF02230">
    <property type="entry name" value="Abhydrolase_2"/>
    <property type="match status" value="1"/>
</dbReference>
<dbReference type="InterPro" id="IPR001623">
    <property type="entry name" value="DnaJ_domain"/>
</dbReference>
<dbReference type="Gene3D" id="3.90.180.10">
    <property type="entry name" value="Medium-chain alcohol dehydrogenases, catalytic domain"/>
    <property type="match status" value="1"/>
</dbReference>
<comment type="caution">
    <text evidence="5">The sequence shown here is derived from an EMBL/GenBank/DDBJ whole genome shotgun (WGS) entry which is preliminary data.</text>
</comment>
<dbReference type="SUPFAM" id="SSF46565">
    <property type="entry name" value="Chaperone J-domain"/>
    <property type="match status" value="1"/>
</dbReference>
<dbReference type="InterPro" id="IPR029058">
    <property type="entry name" value="AB_hydrolase_fold"/>
</dbReference>
<dbReference type="GO" id="GO:0005739">
    <property type="term" value="C:mitochondrion"/>
    <property type="evidence" value="ECO:0007669"/>
    <property type="project" value="TreeGrafter"/>
</dbReference>
<evidence type="ECO:0000256" key="2">
    <source>
        <dbReference type="ARBA" id="ARBA00023002"/>
    </source>
</evidence>
<dbReference type="SUPFAM" id="SSF53474">
    <property type="entry name" value="alpha/beta-Hydrolases"/>
    <property type="match status" value="1"/>
</dbReference>
<dbReference type="SMART" id="SM00271">
    <property type="entry name" value="DnaJ"/>
    <property type="match status" value="1"/>
</dbReference>
<feature type="non-terminal residue" evidence="5">
    <location>
        <position position="835"/>
    </location>
</feature>
<dbReference type="InterPro" id="IPR036869">
    <property type="entry name" value="J_dom_sf"/>
</dbReference>
<dbReference type="Proteomes" id="UP000654075">
    <property type="component" value="Unassembled WGS sequence"/>
</dbReference>
<dbReference type="InterPro" id="IPR018253">
    <property type="entry name" value="DnaJ_domain_CS"/>
</dbReference>
<evidence type="ECO:0000313" key="5">
    <source>
        <dbReference type="EMBL" id="CAE8586037.1"/>
    </source>
</evidence>
<dbReference type="GO" id="GO:0016491">
    <property type="term" value="F:oxidoreductase activity"/>
    <property type="evidence" value="ECO:0007669"/>
    <property type="project" value="UniProtKB-KW"/>
</dbReference>
<proteinExistence type="predicted"/>
<dbReference type="PROSITE" id="PS50076">
    <property type="entry name" value="DNAJ_2"/>
    <property type="match status" value="1"/>
</dbReference>
<sequence>AEPDYYQLIGVDRNATLHEIRSKFRVKVLAEHPDKGGDPKKFQLLNKAYNVLTDQEKRRRYDATGRAEKSAEEEFVEGFGGGRLHFEPRAKDSDERALVSLQDRIIAGPQTHEDGFAEWLRQRDQGAMVLTDKDFMKTHLFNASELANKINHQGPVQHVLGSPKTDAYGQALGGAVQVQAKPRPLKKSIDHDEVLVRMLAVPVDDSMVYADLKKSGVCLGMTGVGRIEQVGTRVEDLKGEDMVLVLPKPTKFSSERPIGTARTLLSCSEEDVLRIPAEILEELTPEQICLTPTIVSAYTILEQFGSKLKPGDSVLINAAHLSASGSALLQLCKLLKLKPLCMLSLPGAPKNLVKGEYGTQAAWQDADSRAVAPPTVRAQYERISELLVTMGAEEVFPDAVALLRWRDRNQRMLPKLALDGIATRDSCEQLIHCLQSGDKESQIVVYGHGIAQPLEISPPLLAAWGGRIVGFNISRWVHSLSANAKKMMAVMENVTKLVRANKFVLDTVLYKVGEDAISDAFSRAADPSDSTQVVLIFPSLQEELQFSAQEQRSEKQKQAAAQEEEVEKRKEEEERDKLKTEWLNLLFTDQSVAAMSPEGPLPTAMEAGNLRSPTTLLVWIGDDPKGDAVVLGALPSSIGSSALVSVAWSEHPAGEAFQEFNLKAPEVVDGSFYLRDRAGFENQDLDMLHDVELLGRSLVEMLEPKLGEHGLDWNNVVIMGFGKGAGIALYASLLKVFPKQVAALVLFSPIVLFPSFLAEKMQAAKKTGASPLKIFTIWGNRNRSTPGTYRQLLAQTLRKAPEVHCTPDTLPDGEHSFDSKSLGVLTSLLPLCLPK</sequence>
<evidence type="ECO:0000256" key="1">
    <source>
        <dbReference type="ARBA" id="ARBA00022857"/>
    </source>
</evidence>
<keyword evidence="1" id="KW-0521">NADP</keyword>
<dbReference type="PANTHER" id="PTHR43981:SF2">
    <property type="entry name" value="ENOYL-[ACYL-CARRIER-PROTEIN] REDUCTASE, MITOCHONDRIAL"/>
    <property type="match status" value="1"/>
</dbReference>
<evidence type="ECO:0000256" key="3">
    <source>
        <dbReference type="SAM" id="MobiDB-lite"/>
    </source>
</evidence>
<reference evidence="5" key="1">
    <citation type="submission" date="2021-02" db="EMBL/GenBank/DDBJ databases">
        <authorList>
            <person name="Dougan E. K."/>
            <person name="Rhodes N."/>
            <person name="Thang M."/>
            <person name="Chan C."/>
        </authorList>
    </citation>
    <scope>NUCLEOTIDE SEQUENCE</scope>
</reference>
<keyword evidence="6" id="KW-1185">Reference proteome</keyword>
<dbReference type="PRINTS" id="PR00625">
    <property type="entry name" value="JDOMAIN"/>
</dbReference>
<dbReference type="EMBL" id="CAJNNV010001884">
    <property type="protein sequence ID" value="CAE8586037.1"/>
    <property type="molecule type" value="Genomic_DNA"/>
</dbReference>
<dbReference type="Gene3D" id="3.40.50.720">
    <property type="entry name" value="NAD(P)-binding Rossmann-like Domain"/>
    <property type="match status" value="2"/>
</dbReference>
<evidence type="ECO:0000313" key="6">
    <source>
        <dbReference type="Proteomes" id="UP000654075"/>
    </source>
</evidence>
<dbReference type="GO" id="GO:0016787">
    <property type="term" value="F:hydrolase activity"/>
    <property type="evidence" value="ECO:0007669"/>
    <property type="project" value="InterPro"/>
</dbReference>
<name>A0A813DGV9_POLGL</name>
<keyword evidence="2" id="KW-0560">Oxidoreductase</keyword>
<dbReference type="CDD" id="cd06257">
    <property type="entry name" value="DnaJ"/>
    <property type="match status" value="1"/>
</dbReference>
<feature type="region of interest" description="Disordered" evidence="3">
    <location>
        <begin position="547"/>
        <end position="574"/>
    </location>
</feature>
<dbReference type="AlphaFoldDB" id="A0A813DGV9"/>
<evidence type="ECO:0000259" key="4">
    <source>
        <dbReference type="PROSITE" id="PS50076"/>
    </source>
</evidence>